<evidence type="ECO:0000313" key="2">
    <source>
        <dbReference type="Proteomes" id="UP000288227"/>
    </source>
</evidence>
<evidence type="ECO:0008006" key="3">
    <source>
        <dbReference type="Google" id="ProtNLM"/>
    </source>
</evidence>
<keyword evidence="2" id="KW-1185">Reference proteome</keyword>
<dbReference type="Pfam" id="PF10023">
    <property type="entry name" value="Aminopep"/>
    <property type="match status" value="1"/>
</dbReference>
<dbReference type="Proteomes" id="UP000288227">
    <property type="component" value="Unassembled WGS sequence"/>
</dbReference>
<gene>
    <name evidence="1" type="ORF">SanaruYs_25360</name>
</gene>
<dbReference type="EMBL" id="BHXQ01000004">
    <property type="protein sequence ID" value="GCC52300.1"/>
    <property type="molecule type" value="Genomic_DNA"/>
</dbReference>
<comment type="caution">
    <text evidence="1">The sequence shown here is derived from an EMBL/GenBank/DDBJ whole genome shotgun (WGS) entry which is preliminary data.</text>
</comment>
<name>A0A401UBP2_9BACT</name>
<accession>A0A401UBP2</accession>
<organism evidence="1 2">
    <name type="scientific">Chryseotalea sanaruensis</name>
    <dbReference type="NCBI Taxonomy" id="2482724"/>
    <lineage>
        <taxon>Bacteria</taxon>
        <taxon>Pseudomonadati</taxon>
        <taxon>Bacteroidota</taxon>
        <taxon>Cytophagia</taxon>
        <taxon>Cytophagales</taxon>
        <taxon>Chryseotaleaceae</taxon>
        <taxon>Chryseotalea</taxon>
    </lineage>
</organism>
<proteinExistence type="predicted"/>
<reference evidence="1 2" key="1">
    <citation type="submission" date="2018-11" db="EMBL/GenBank/DDBJ databases">
        <title>Chryseotalea sanarue gen. nov., sp., nov., a member of the family Cytophagaceae, isolated from a brackish lake in Hamamatsu Japan.</title>
        <authorList>
            <person name="Maejima Y."/>
            <person name="Iino T."/>
            <person name="Muraguchi Y."/>
            <person name="Fukuda K."/>
            <person name="Ohkuma M."/>
            <person name="Moriuchi R."/>
            <person name="Dohra H."/>
            <person name="Kimbara K."/>
            <person name="Shintani M."/>
        </authorList>
    </citation>
    <scope>NUCLEOTIDE SEQUENCE [LARGE SCALE GENOMIC DNA]</scope>
    <source>
        <strain evidence="1 2">Ys</strain>
    </source>
</reference>
<dbReference type="OrthoDB" id="357991at2"/>
<dbReference type="AlphaFoldDB" id="A0A401UBP2"/>
<evidence type="ECO:0000313" key="1">
    <source>
        <dbReference type="EMBL" id="GCC52300.1"/>
    </source>
</evidence>
<dbReference type="RefSeq" id="WP_127122938.1">
    <property type="nucleotide sequence ID" value="NZ_BHXQ01000004.1"/>
</dbReference>
<dbReference type="InterPro" id="IPR014553">
    <property type="entry name" value="Aminopept"/>
</dbReference>
<sequence length="348" mass="40559">MQKKSRVGRKIFLFSAGILLLLFAIYQELVVYGVRQGIGQAKIIWYAKPVEDFIADPNYPDSLKQKLLLIGEIRRFAIDSLGLNDTDVYKKMYDQQGKPIMWVVQACEPFALQSVKWTFPLIGAVPYKGFFKQELALALRDELKASGKDVMVRNPGGWSTLGWFNDPILSNMLKRSEGDLASLIIHEMVHTTMFIKDSIDFNENLANFIGDAGALEFVRHKFGKESKQYFEYLYEDDDYTLFAEHMLRGTKRLDSLYTTFEEQQSIEEKKQLKEATIRSIVMRLDTLSLKLVEKPSKRFVNHLPNNAYFMSFMQYEAKQNYFERECEARFNNDLKKYLEHLKQKYASD</sequence>
<protein>
    <recommendedName>
        <fullName evidence="3">Aminopeptidase</fullName>
    </recommendedName>
</protein>